<evidence type="ECO:0000313" key="2">
    <source>
        <dbReference type="Proteomes" id="UP000219775"/>
    </source>
</evidence>
<protein>
    <submittedName>
        <fullName evidence="1">Minor capsid protein</fullName>
    </submittedName>
</protein>
<reference evidence="1 2" key="1">
    <citation type="submission" date="2017-09" db="EMBL/GenBank/DDBJ databases">
        <title>Large-scale bioinformatics analysis of Bacillus genomes uncovers conserved roles of natural products in bacterial physiology.</title>
        <authorList>
            <consortium name="Agbiome Team Llc"/>
            <person name="Bleich R.M."/>
            <person name="Grubbs K.J."/>
            <person name="Santa Maria K.C."/>
            <person name="Allen S.E."/>
            <person name="Farag S."/>
            <person name="Shank E.A."/>
            <person name="Bowers A."/>
        </authorList>
    </citation>
    <scope>NUCLEOTIDE SEQUENCE [LARGE SCALE GENOMIC DNA]</scope>
    <source>
        <strain evidence="1 2">AFS009893</strain>
    </source>
</reference>
<evidence type="ECO:0000313" key="1">
    <source>
        <dbReference type="EMBL" id="PEM73259.1"/>
    </source>
</evidence>
<organism evidence="1 2">
    <name type="scientific">Bacillus pseudomycoides</name>
    <dbReference type="NCBI Taxonomy" id="64104"/>
    <lineage>
        <taxon>Bacteria</taxon>
        <taxon>Bacillati</taxon>
        <taxon>Bacillota</taxon>
        <taxon>Bacilli</taxon>
        <taxon>Bacillales</taxon>
        <taxon>Bacillaceae</taxon>
        <taxon>Bacillus</taxon>
        <taxon>Bacillus cereus group</taxon>
    </lineage>
</organism>
<gene>
    <name evidence="1" type="ORF">CN613_02025</name>
</gene>
<dbReference type="Proteomes" id="UP000219775">
    <property type="component" value="Unassembled WGS sequence"/>
</dbReference>
<sequence length="140" mass="15942">MIWLIESVKKHLTTTLQPGILFAPIKADLLDIGVNDTPRKSIAIRMISSAPGEQYYEGEIINKQIQILAKSSNQLEVNNTVEFITRELNNVHRRVFYAIDGSYTLRRLNVYVEPNFVEKTAANEWIYTALFSVELEIGGN</sequence>
<dbReference type="AlphaFoldDB" id="A0A2A8CBI8"/>
<comment type="caution">
    <text evidence="1">The sequence shown here is derived from an EMBL/GenBank/DDBJ whole genome shotgun (WGS) entry which is preliminary data.</text>
</comment>
<dbReference type="RefSeq" id="WP_098128810.1">
    <property type="nucleotide sequence ID" value="NZ_NUDP01000005.1"/>
</dbReference>
<accession>A0A2A8CBI8</accession>
<proteinExistence type="predicted"/>
<dbReference type="EMBL" id="NUDP01000005">
    <property type="protein sequence ID" value="PEM73259.1"/>
    <property type="molecule type" value="Genomic_DNA"/>
</dbReference>
<name>A0A2A8CBI8_9BACI</name>